<proteinExistence type="predicted"/>
<keyword evidence="2" id="KW-1185">Reference proteome</keyword>
<dbReference type="Proteomes" id="UP000275846">
    <property type="component" value="Unassembled WGS sequence"/>
</dbReference>
<dbReference type="AlphaFoldDB" id="A0A183SSI6"/>
<dbReference type="WBParaSite" id="SSLN_0000742601-mRNA-1">
    <property type="protein sequence ID" value="SSLN_0000742601-mRNA-1"/>
    <property type="gene ID" value="SSLN_0000742601"/>
</dbReference>
<gene>
    <name evidence="1" type="ORF">SSLN_LOCUS7184</name>
</gene>
<organism evidence="3">
    <name type="scientific">Schistocephalus solidus</name>
    <name type="common">Tapeworm</name>
    <dbReference type="NCBI Taxonomy" id="70667"/>
    <lineage>
        <taxon>Eukaryota</taxon>
        <taxon>Metazoa</taxon>
        <taxon>Spiralia</taxon>
        <taxon>Lophotrochozoa</taxon>
        <taxon>Platyhelminthes</taxon>
        <taxon>Cestoda</taxon>
        <taxon>Eucestoda</taxon>
        <taxon>Diphyllobothriidea</taxon>
        <taxon>Diphyllobothriidae</taxon>
        <taxon>Schistocephalus</taxon>
    </lineage>
</organism>
<protein>
    <submittedName>
        <fullName evidence="3">Integrin_alpha2 domain-containing protein</fullName>
    </submittedName>
</protein>
<reference evidence="3" key="1">
    <citation type="submission" date="2016-06" db="UniProtKB">
        <authorList>
            <consortium name="WormBaseParasite"/>
        </authorList>
    </citation>
    <scope>IDENTIFICATION</scope>
</reference>
<dbReference type="EMBL" id="UYSU01034027">
    <property type="protein sequence ID" value="VDL93569.1"/>
    <property type="molecule type" value="Genomic_DNA"/>
</dbReference>
<accession>A0A183SSI6</accession>
<name>A0A183SSI6_SCHSO</name>
<reference evidence="1 2" key="2">
    <citation type="submission" date="2018-11" db="EMBL/GenBank/DDBJ databases">
        <authorList>
            <consortium name="Pathogen Informatics"/>
        </authorList>
    </citation>
    <scope>NUCLEOTIDE SEQUENCE [LARGE SCALE GENOMIC DNA]</scope>
    <source>
        <strain evidence="1 2">NST_G2</strain>
    </source>
</reference>
<evidence type="ECO:0000313" key="2">
    <source>
        <dbReference type="Proteomes" id="UP000275846"/>
    </source>
</evidence>
<evidence type="ECO:0000313" key="3">
    <source>
        <dbReference type="WBParaSite" id="SSLN_0000742601-mRNA-1"/>
    </source>
</evidence>
<sequence length="86" mass="9282">MLLSTEAGRDCILQRTLSNTTESVLLNFLPDASEHGLEVCGPDPQRDGGPYLVVSARLNWDASSPIPAPSLPPEFEVLKCISACNR</sequence>
<evidence type="ECO:0000313" key="1">
    <source>
        <dbReference type="EMBL" id="VDL93569.1"/>
    </source>
</evidence>